<dbReference type="PROSITE" id="PS50157">
    <property type="entry name" value="ZINC_FINGER_C2H2_2"/>
    <property type="match status" value="5"/>
</dbReference>
<dbReference type="SUPFAM" id="SSF57667">
    <property type="entry name" value="beta-beta-alpha zinc fingers"/>
    <property type="match status" value="3"/>
</dbReference>
<dbReference type="EMBL" id="AAYY01000006">
    <property type="protein sequence ID" value="EDP43634.1"/>
    <property type="molecule type" value="Genomic_DNA"/>
</dbReference>
<dbReference type="GO" id="GO:0008270">
    <property type="term" value="F:zinc ion binding"/>
    <property type="evidence" value="ECO:0007669"/>
    <property type="project" value="UniProtKB-KW"/>
</dbReference>
<evidence type="ECO:0000259" key="9">
    <source>
        <dbReference type="PROSITE" id="PS50157"/>
    </source>
</evidence>
<proteinExistence type="predicted"/>
<evidence type="ECO:0000313" key="10">
    <source>
        <dbReference type="EMBL" id="EDP43634.1"/>
    </source>
</evidence>
<keyword evidence="5" id="KW-0805">Transcription regulation</keyword>
<accession>A8Q1W1</accession>
<dbReference type="OrthoDB" id="427030at2759"/>
<dbReference type="GO" id="GO:0005634">
    <property type="term" value="C:nucleus"/>
    <property type="evidence" value="ECO:0007669"/>
    <property type="project" value="UniProtKB-SubCell"/>
</dbReference>
<dbReference type="SMART" id="SM00355">
    <property type="entry name" value="ZnF_C2H2"/>
    <property type="match status" value="7"/>
</dbReference>
<protein>
    <recommendedName>
        <fullName evidence="9">C2H2-type domain-containing protein</fullName>
    </recommendedName>
</protein>
<comment type="subcellular location">
    <subcellularLocation>
        <location evidence="1">Nucleus</location>
    </subcellularLocation>
</comment>
<dbReference type="PANTHER" id="PTHR46179">
    <property type="entry name" value="ZINC FINGER PROTEIN"/>
    <property type="match status" value="1"/>
</dbReference>
<evidence type="ECO:0000256" key="3">
    <source>
        <dbReference type="ARBA" id="ARBA00022771"/>
    </source>
</evidence>
<dbReference type="AlphaFoldDB" id="A8Q1W1"/>
<evidence type="ECO:0000256" key="7">
    <source>
        <dbReference type="ARBA" id="ARBA00023242"/>
    </source>
</evidence>
<dbReference type="InterPro" id="IPR051061">
    <property type="entry name" value="Zinc_finger_trans_reg"/>
</dbReference>
<keyword evidence="4" id="KW-0862">Zinc</keyword>
<dbReference type="STRING" id="425265.A8Q1W1"/>
<evidence type="ECO:0000256" key="4">
    <source>
        <dbReference type="ARBA" id="ARBA00022833"/>
    </source>
</evidence>
<keyword evidence="7" id="KW-0539">Nucleus</keyword>
<evidence type="ECO:0000256" key="2">
    <source>
        <dbReference type="ARBA" id="ARBA00022723"/>
    </source>
</evidence>
<feature type="domain" description="C2H2-type" evidence="9">
    <location>
        <begin position="64"/>
        <end position="93"/>
    </location>
</feature>
<feature type="domain" description="C2H2-type" evidence="9">
    <location>
        <begin position="137"/>
        <end position="164"/>
    </location>
</feature>
<dbReference type="InterPro" id="IPR013087">
    <property type="entry name" value="Znf_C2H2_type"/>
</dbReference>
<dbReference type="Pfam" id="PF00096">
    <property type="entry name" value="zf-C2H2"/>
    <property type="match status" value="3"/>
</dbReference>
<dbReference type="RefSeq" id="XP_001730848.1">
    <property type="nucleotide sequence ID" value="XM_001730796.1"/>
</dbReference>
<name>A8Q1W1_MALGO</name>
<keyword evidence="2" id="KW-0479">Metal-binding</keyword>
<dbReference type="GO" id="GO:0006357">
    <property type="term" value="P:regulation of transcription by RNA polymerase II"/>
    <property type="evidence" value="ECO:0007669"/>
    <property type="project" value="TreeGrafter"/>
</dbReference>
<comment type="caution">
    <text evidence="10">The sequence shown here is derived from an EMBL/GenBank/DDBJ whole genome shotgun (WGS) entry which is preliminary data.</text>
</comment>
<dbReference type="PROSITE" id="PS00028">
    <property type="entry name" value="ZINC_FINGER_C2H2_1"/>
    <property type="match status" value="5"/>
</dbReference>
<dbReference type="OMA" id="HERTHDP"/>
<dbReference type="PANTHER" id="PTHR46179:SF13">
    <property type="entry name" value="C2H2-TYPE DOMAIN-CONTAINING PROTEIN"/>
    <property type="match status" value="1"/>
</dbReference>
<gene>
    <name evidence="10" type="ORF">MGL_1847</name>
</gene>
<dbReference type="Proteomes" id="UP000008837">
    <property type="component" value="Unassembled WGS sequence"/>
</dbReference>
<evidence type="ECO:0000256" key="8">
    <source>
        <dbReference type="PROSITE-ProRule" id="PRU00042"/>
    </source>
</evidence>
<dbReference type="GeneID" id="5855155"/>
<sequence>MDPGQHAVSAQHAHDMLGVERGQPLSGLYRCESPGCDLLFFKRKYLRQHVREVHADSNCSEYPFVCEHEGCSQRFATNAKRRHHARIHEEGRYRCILPHSMPPPPNHPPYTVQCDMPGWSFSTWTHLQRHMRLCHPPTCSVCSRSYASRDQLKRHAVVHDATSSSLSTAESIDVAEWTCPWNGCEHVFLSRYALQVHVSRVHFGDKPFQCDVCGQSFGYKHLLRRHQMRMHESKVAAETESKADTGLELRPELLSHDHASSMQTSLDAGRAHTCSHGPSHLVRLMGMGRKRARRERILSCPWHVVCERNAHQDDSQAEEPLGLEPCPKKFARLYDVQRHLASVHGIELSDAELRSVMPENDIAQLPAPRVLKRLRTEL</sequence>
<dbReference type="KEGG" id="mgl:MGL_1847"/>
<evidence type="ECO:0000256" key="5">
    <source>
        <dbReference type="ARBA" id="ARBA00023015"/>
    </source>
</evidence>
<reference evidence="10 11" key="1">
    <citation type="journal article" date="2007" name="Proc. Natl. Acad. Sci. U.S.A.">
        <title>Dandruff-associated Malassezia genomes reveal convergent and divergent virulence traits shared with plant and human fungal pathogens.</title>
        <authorList>
            <person name="Xu J."/>
            <person name="Saunders C.W."/>
            <person name="Hu P."/>
            <person name="Grant R.A."/>
            <person name="Boekhout T."/>
            <person name="Kuramae E.E."/>
            <person name="Kronstad J.W."/>
            <person name="Deangelis Y.M."/>
            <person name="Reeder N.L."/>
            <person name="Johnstone K.R."/>
            <person name="Leland M."/>
            <person name="Fieno A.M."/>
            <person name="Begley W.M."/>
            <person name="Sun Y."/>
            <person name="Lacey M.P."/>
            <person name="Chaudhary T."/>
            <person name="Keough T."/>
            <person name="Chu L."/>
            <person name="Sears R."/>
            <person name="Yuan B."/>
            <person name="Dawson T.L.Jr."/>
        </authorList>
    </citation>
    <scope>NUCLEOTIDE SEQUENCE [LARGE SCALE GENOMIC DNA]</scope>
    <source>
        <strain evidence="11">ATCC MYA-4612 / CBS 7966</strain>
    </source>
</reference>
<dbReference type="FunFam" id="3.30.160.60:FF:000065">
    <property type="entry name" value="B-cell CLL/lymphoma 6, member B"/>
    <property type="match status" value="1"/>
</dbReference>
<feature type="domain" description="C2H2-type" evidence="9">
    <location>
        <begin position="208"/>
        <end position="236"/>
    </location>
</feature>
<dbReference type="InParanoid" id="A8Q1W1"/>
<feature type="domain" description="C2H2-type" evidence="9">
    <location>
        <begin position="29"/>
        <end position="59"/>
    </location>
</feature>
<keyword evidence="11" id="KW-1185">Reference proteome</keyword>
<evidence type="ECO:0000256" key="6">
    <source>
        <dbReference type="ARBA" id="ARBA00023163"/>
    </source>
</evidence>
<dbReference type="VEuPathDB" id="FungiDB:MGL_1847"/>
<evidence type="ECO:0000313" key="11">
    <source>
        <dbReference type="Proteomes" id="UP000008837"/>
    </source>
</evidence>
<feature type="domain" description="C2H2-type" evidence="9">
    <location>
        <begin position="177"/>
        <end position="207"/>
    </location>
</feature>
<evidence type="ECO:0000256" key="1">
    <source>
        <dbReference type="ARBA" id="ARBA00004123"/>
    </source>
</evidence>
<keyword evidence="3 8" id="KW-0863">Zinc-finger</keyword>
<dbReference type="InterPro" id="IPR036236">
    <property type="entry name" value="Znf_C2H2_sf"/>
</dbReference>
<keyword evidence="6" id="KW-0804">Transcription</keyword>
<dbReference type="Gene3D" id="3.30.160.60">
    <property type="entry name" value="Classic Zinc Finger"/>
    <property type="match status" value="3"/>
</dbReference>
<dbReference type="FunCoup" id="A8Q1W1">
    <property type="interactions" value="127"/>
</dbReference>
<organism evidence="10 11">
    <name type="scientific">Malassezia globosa (strain ATCC MYA-4612 / CBS 7966)</name>
    <name type="common">Dandruff-associated fungus</name>
    <dbReference type="NCBI Taxonomy" id="425265"/>
    <lineage>
        <taxon>Eukaryota</taxon>
        <taxon>Fungi</taxon>
        <taxon>Dikarya</taxon>
        <taxon>Basidiomycota</taxon>
        <taxon>Ustilaginomycotina</taxon>
        <taxon>Malasseziomycetes</taxon>
        <taxon>Malasseziales</taxon>
        <taxon>Malasseziaceae</taxon>
        <taxon>Malassezia</taxon>
    </lineage>
</organism>